<organism evidence="3 4">
    <name type="scientific">Limnofasciculus baicalensis BBK-W-15</name>
    <dbReference type="NCBI Taxonomy" id="2699891"/>
    <lineage>
        <taxon>Bacteria</taxon>
        <taxon>Bacillati</taxon>
        <taxon>Cyanobacteriota</taxon>
        <taxon>Cyanophyceae</taxon>
        <taxon>Coleofasciculales</taxon>
        <taxon>Coleofasciculaceae</taxon>
        <taxon>Limnofasciculus</taxon>
        <taxon>Limnofasciculus baicalensis</taxon>
    </lineage>
</organism>
<dbReference type="InterPro" id="IPR019606">
    <property type="entry name" value="GerMN"/>
</dbReference>
<name>A0AAE3GVI4_9CYAN</name>
<evidence type="ECO:0000313" key="4">
    <source>
        <dbReference type="Proteomes" id="UP001204953"/>
    </source>
</evidence>
<dbReference type="Pfam" id="PF10646">
    <property type="entry name" value="Germane"/>
    <property type="match status" value="1"/>
</dbReference>
<feature type="transmembrane region" description="Helical" evidence="1">
    <location>
        <begin position="12"/>
        <end position="33"/>
    </location>
</feature>
<protein>
    <submittedName>
        <fullName evidence="3">GerMN domain-containing protein</fullName>
    </submittedName>
</protein>
<evidence type="ECO:0000256" key="1">
    <source>
        <dbReference type="SAM" id="Phobius"/>
    </source>
</evidence>
<evidence type="ECO:0000313" key="3">
    <source>
        <dbReference type="EMBL" id="MCP2731239.1"/>
    </source>
</evidence>
<reference evidence="3" key="1">
    <citation type="submission" date="2022-06" db="EMBL/GenBank/DDBJ databases">
        <title>New cyanobacteria of genus Symplocastrum in benthos of Lake Baikal.</title>
        <authorList>
            <person name="Sorokovikova E."/>
            <person name="Tikhonova I."/>
            <person name="Krasnopeev A."/>
            <person name="Evseev P."/>
            <person name="Gladkikh A."/>
            <person name="Belykh O."/>
        </authorList>
    </citation>
    <scope>NUCLEOTIDE SEQUENCE</scope>
    <source>
        <strain evidence="3">BBK-W-15</strain>
    </source>
</reference>
<comment type="caution">
    <text evidence="3">The sequence shown here is derived from an EMBL/GenBank/DDBJ whole genome shotgun (WGS) entry which is preliminary data.</text>
</comment>
<keyword evidence="4" id="KW-1185">Reference proteome</keyword>
<dbReference type="Proteomes" id="UP001204953">
    <property type="component" value="Unassembled WGS sequence"/>
</dbReference>
<keyword evidence="1" id="KW-0812">Transmembrane</keyword>
<gene>
    <name evidence="3" type="ORF">NJ959_22710</name>
</gene>
<proteinExistence type="predicted"/>
<sequence>MQNQQPVRRIPISIIVGISAAILAAGGGGAWLASHNFTFTKTSHLETTSPSPKSIQPVTEQKITVYWLNDVDGKIELVPTSLKLDNANNQGEVLKIAFNSLLAGPIDKAVTTTIPKNTKLQNISIKSDGIHIDLSQDFTSGGGSTSMTGRLAQILYTATSLEPTAKVWINVEGKPLETLGGEGIVIDQPMTRKDFEENFEF</sequence>
<feature type="domain" description="GerMN" evidence="2">
    <location>
        <begin position="94"/>
        <end position="180"/>
    </location>
</feature>
<keyword evidence="1" id="KW-1133">Transmembrane helix</keyword>
<evidence type="ECO:0000259" key="2">
    <source>
        <dbReference type="SMART" id="SM00909"/>
    </source>
</evidence>
<keyword evidence="1" id="KW-0472">Membrane</keyword>
<dbReference type="SMART" id="SM00909">
    <property type="entry name" value="Germane"/>
    <property type="match status" value="1"/>
</dbReference>
<dbReference type="AlphaFoldDB" id="A0AAE3GVI4"/>
<accession>A0AAE3GVI4</accession>
<dbReference type="EMBL" id="JAMZMM010000300">
    <property type="protein sequence ID" value="MCP2731239.1"/>
    <property type="molecule type" value="Genomic_DNA"/>
</dbReference>
<dbReference type="RefSeq" id="WP_254013984.1">
    <property type="nucleotide sequence ID" value="NZ_JAMZMM010000300.1"/>
</dbReference>